<reference evidence="4 5" key="1">
    <citation type="submission" date="2015-07" db="EMBL/GenBank/DDBJ databases">
        <title>Draft Genome Sequence of Malassezia furfur CBS1878 and Malassezia pachydermatis CBS1879.</title>
        <authorList>
            <person name="Triana S."/>
            <person name="Ohm R."/>
            <person name="Gonzalez A."/>
            <person name="DeCock H."/>
            <person name="Restrepo S."/>
            <person name="Celis A."/>
        </authorList>
    </citation>
    <scope>NUCLEOTIDE SEQUENCE [LARGE SCALE GENOMIC DNA]</scope>
    <source>
        <strain evidence="4 5">CBS 1879</strain>
    </source>
</reference>
<dbReference type="Proteomes" id="UP000037751">
    <property type="component" value="Unassembled WGS sequence"/>
</dbReference>
<dbReference type="AlphaFoldDB" id="A0A0M8MNG7"/>
<feature type="domain" description="RCC1-like" evidence="3">
    <location>
        <begin position="45"/>
        <end position="368"/>
    </location>
</feature>
<dbReference type="GO" id="GO:0070131">
    <property type="term" value="P:positive regulation of mitochondrial translation"/>
    <property type="evidence" value="ECO:0007669"/>
    <property type="project" value="TreeGrafter"/>
</dbReference>
<evidence type="ECO:0000259" key="3">
    <source>
        <dbReference type="Pfam" id="PF25390"/>
    </source>
</evidence>
<dbReference type="InterPro" id="IPR000408">
    <property type="entry name" value="Reg_chr_condens"/>
</dbReference>
<comment type="caution">
    <text evidence="4">The sequence shown here is derived from an EMBL/GenBank/DDBJ whole genome shotgun (WGS) entry which is preliminary data.</text>
</comment>
<keyword evidence="5" id="KW-1185">Reference proteome</keyword>
<dbReference type="RefSeq" id="XP_017991279.1">
    <property type="nucleotide sequence ID" value="XM_018136511.1"/>
</dbReference>
<keyword evidence="1" id="KW-0677">Repeat</keyword>
<dbReference type="SUPFAM" id="SSF50985">
    <property type="entry name" value="RCC1/BLIP-II"/>
    <property type="match status" value="1"/>
</dbReference>
<evidence type="ECO:0000313" key="4">
    <source>
        <dbReference type="EMBL" id="KOS13647.1"/>
    </source>
</evidence>
<evidence type="ECO:0000313" key="5">
    <source>
        <dbReference type="Proteomes" id="UP000037751"/>
    </source>
</evidence>
<dbReference type="GO" id="GO:0019843">
    <property type="term" value="F:rRNA binding"/>
    <property type="evidence" value="ECO:0007669"/>
    <property type="project" value="TreeGrafter"/>
</dbReference>
<dbReference type="OrthoDB" id="5370059at2759"/>
<evidence type="ECO:0000256" key="2">
    <source>
        <dbReference type="PROSITE-ProRule" id="PRU00235"/>
    </source>
</evidence>
<sequence length="373" mass="39311">MHLRLRGVHTTACRAGVWHFAGQWGSHASQGRVRPLPITAGGLAVASQSHALVVEGPEAMHLSGQNGHGQLGRPEGPTDTLWAHTLAHLHVQLAGAGLGFTWIVTPQALSACGTNTRGQIGLGAKVQQAGIFTQVPLPAPVCRIEGIAAGLDHTLILAHVDQAPHAAGTQQVWSCGLNTDGQLGRPAYMRYADHLGAVEVDIPAQERIVQVAAGGDTSAILTDMGRVWVWGNNEYGQGVASSSADQLRSPTQADVPPFIQEIQVGGSFMLAMDASGTLYTTGYGATGHPYQGWHPLPMPNQRRVQRIAASTSYAAAITDDGSLYVWGLDSFHGRLGLGLRADRRVYTPTKVPLSGAADNVVCGGETMLVRMVS</sequence>
<dbReference type="PANTHER" id="PTHR46337:SF1">
    <property type="entry name" value="RCC1-LIKE G EXCHANGING FACTOR-LIKE PROTEIN"/>
    <property type="match status" value="1"/>
</dbReference>
<accession>A0A0M8MNG7</accession>
<dbReference type="Gene3D" id="2.130.10.30">
    <property type="entry name" value="Regulator of chromosome condensation 1/beta-lactamase-inhibitor protein II"/>
    <property type="match status" value="2"/>
</dbReference>
<dbReference type="GO" id="GO:0005085">
    <property type="term" value="F:guanyl-nucleotide exchange factor activity"/>
    <property type="evidence" value="ECO:0007669"/>
    <property type="project" value="TreeGrafter"/>
</dbReference>
<dbReference type="PROSITE" id="PS50012">
    <property type="entry name" value="RCC1_3"/>
    <property type="match status" value="4"/>
</dbReference>
<protein>
    <recommendedName>
        <fullName evidence="3">RCC1-like domain-containing protein</fullName>
    </recommendedName>
</protein>
<dbReference type="InterPro" id="IPR009091">
    <property type="entry name" value="RCC1/BLIP-II"/>
</dbReference>
<feature type="repeat" description="RCC1" evidence="2">
    <location>
        <begin position="225"/>
        <end position="275"/>
    </location>
</feature>
<feature type="repeat" description="RCC1" evidence="2">
    <location>
        <begin position="321"/>
        <end position="373"/>
    </location>
</feature>
<dbReference type="PANTHER" id="PTHR46337">
    <property type="entry name" value="RCC1-LIKE G EXCHANGING FACTOR-LIKE PROTEIN"/>
    <property type="match status" value="1"/>
</dbReference>
<dbReference type="PRINTS" id="PR00633">
    <property type="entry name" value="RCCNDNSATION"/>
</dbReference>
<dbReference type="InterPro" id="IPR058923">
    <property type="entry name" value="RCC1-like_dom"/>
</dbReference>
<dbReference type="Pfam" id="PF25390">
    <property type="entry name" value="WD40_RLD"/>
    <property type="match status" value="1"/>
</dbReference>
<name>A0A0M8MNG7_9BASI</name>
<dbReference type="STRING" id="77020.A0A0M8MNG7"/>
<dbReference type="GO" id="GO:0005743">
    <property type="term" value="C:mitochondrial inner membrane"/>
    <property type="evidence" value="ECO:0007669"/>
    <property type="project" value="TreeGrafter"/>
</dbReference>
<proteinExistence type="predicted"/>
<organism evidence="4 5">
    <name type="scientific">Malassezia pachydermatis</name>
    <dbReference type="NCBI Taxonomy" id="77020"/>
    <lineage>
        <taxon>Eukaryota</taxon>
        <taxon>Fungi</taxon>
        <taxon>Dikarya</taxon>
        <taxon>Basidiomycota</taxon>
        <taxon>Ustilaginomycotina</taxon>
        <taxon>Malasseziomycetes</taxon>
        <taxon>Malasseziales</taxon>
        <taxon>Malasseziaceae</taxon>
        <taxon>Malassezia</taxon>
    </lineage>
</organism>
<dbReference type="GeneID" id="28728386"/>
<evidence type="ECO:0000256" key="1">
    <source>
        <dbReference type="ARBA" id="ARBA00022737"/>
    </source>
</evidence>
<feature type="repeat" description="RCC1" evidence="2">
    <location>
        <begin position="107"/>
        <end position="160"/>
    </location>
</feature>
<feature type="repeat" description="RCC1" evidence="2">
    <location>
        <begin position="170"/>
        <end position="224"/>
    </location>
</feature>
<dbReference type="EMBL" id="LGAV01000005">
    <property type="protein sequence ID" value="KOS13647.1"/>
    <property type="molecule type" value="Genomic_DNA"/>
</dbReference>
<gene>
    <name evidence="4" type="ORF">Malapachy_2016</name>
</gene>
<dbReference type="InterPro" id="IPR053035">
    <property type="entry name" value="Mitochondrial_GEF_domain"/>
</dbReference>
<dbReference type="VEuPathDB" id="FungiDB:Malapachy_2016"/>